<evidence type="ECO:0000256" key="1">
    <source>
        <dbReference type="SAM" id="MobiDB-lite"/>
    </source>
</evidence>
<feature type="compositionally biased region" description="Pro residues" evidence="1">
    <location>
        <begin position="27"/>
        <end position="36"/>
    </location>
</feature>
<organism evidence="2">
    <name type="scientific">Cucumis melo</name>
    <name type="common">Muskmelon</name>
    <dbReference type="NCBI Taxonomy" id="3656"/>
    <lineage>
        <taxon>Eukaryota</taxon>
        <taxon>Viridiplantae</taxon>
        <taxon>Streptophyta</taxon>
        <taxon>Embryophyta</taxon>
        <taxon>Tracheophyta</taxon>
        <taxon>Spermatophyta</taxon>
        <taxon>Magnoliopsida</taxon>
        <taxon>eudicotyledons</taxon>
        <taxon>Gunneridae</taxon>
        <taxon>Pentapetalae</taxon>
        <taxon>rosids</taxon>
        <taxon>fabids</taxon>
        <taxon>Cucurbitales</taxon>
        <taxon>Cucurbitaceae</taxon>
        <taxon>Benincaseae</taxon>
        <taxon>Cucumis</taxon>
    </lineage>
</organism>
<protein>
    <submittedName>
        <fullName evidence="2">Uncharacterized protein</fullName>
    </submittedName>
</protein>
<accession>A0A9I9CZF7</accession>
<dbReference type="EnsemblPlants" id="MELO3C010765.2.1">
    <property type="protein sequence ID" value="MELO3C010765.2.1"/>
    <property type="gene ID" value="MELO3C010765.2"/>
</dbReference>
<dbReference type="Gramene" id="MELO3C010765.2.1">
    <property type="protein sequence ID" value="MELO3C010765.2.1"/>
    <property type="gene ID" value="MELO3C010765.2"/>
</dbReference>
<proteinExistence type="predicted"/>
<dbReference type="AlphaFoldDB" id="A0A9I9CZF7"/>
<evidence type="ECO:0000313" key="2">
    <source>
        <dbReference type="EnsemblPlants" id="MELO3C010765.2.1"/>
    </source>
</evidence>
<sequence length="107" mass="11670">LFSLLISDQKGPPDLTVFSSFNSSRPNPNPRTPLHQWPPSPKFLSWLSLPSSSPSLPLPLRRLRLPVRPPLPPLLLLRSSPLASLPSLLSPSDLLLGSEVSGFRCGD</sequence>
<reference evidence="2" key="1">
    <citation type="submission" date="2023-03" db="UniProtKB">
        <authorList>
            <consortium name="EnsemblPlants"/>
        </authorList>
    </citation>
    <scope>IDENTIFICATION</scope>
</reference>
<name>A0A9I9CZF7_CUCME</name>
<feature type="region of interest" description="Disordered" evidence="1">
    <location>
        <begin position="17"/>
        <end position="36"/>
    </location>
</feature>